<protein>
    <recommendedName>
        <fullName evidence="3">Exocyst complex component EXO84</fullName>
    </recommendedName>
</protein>
<dbReference type="OrthoDB" id="642193at2759"/>
<comment type="subcellular location">
    <subcellularLocation>
        <location evidence="1">Cytoplasmic vesicle</location>
        <location evidence="1">Secretory vesicle</location>
    </subcellularLocation>
</comment>
<feature type="region of interest" description="Disordered" evidence="7">
    <location>
        <begin position="227"/>
        <end position="253"/>
    </location>
</feature>
<evidence type="ECO:0000256" key="6">
    <source>
        <dbReference type="ARBA" id="ARBA00022927"/>
    </source>
</evidence>
<dbReference type="GO" id="GO:0000145">
    <property type="term" value="C:exocyst"/>
    <property type="evidence" value="ECO:0007669"/>
    <property type="project" value="InterPro"/>
</dbReference>
<sequence>MSYSIEITTGYHVSRTAINKVYGDPLTTIAPMDKSNFRKSRAAWGSLAPPSNNPYAHNNASRSSLESKQSRTSTLMVPGQSKRQTRRASIHASATAQAHGRSFSTMRGELPPLPGTPMAAAGAMPGSARPLEDEGVGSILDRLAKELSTASAAEIDEFNKVLRKEEQLVSQQIKTSINENQKQILQLTQDLQQIKLELGHLRTHRKDLWEALTDFRESAERRLEIEQDSTPTHLSVNGGGLAGGRGGGDLGNKRKDRSSVLVLQKMWASELSSLFKHVEGANKYIEAIPGRHVLAESGRWHEVNVGTWKPVKPVHMFVLNDMILMATKKQNMGKAETSKQKLVATHCWPLSQVEFSPIDGPRLDEDHKVYLVNIKHKQLSYVYQTDRLDHFLKINEAFNKARDEQTQSERMARAADMKSSQGADAFEEKRQLRQSVRMSTMFNSDQIASALSMQSNGKQPGLAAAQPQTQARGMLENISARVHQRNRNTGERRGGPSAAASPYSRYNQPLGQGASSFTELKELEDKLDDVDVEIAHNNYPDAVGLICHIRDRLFDVDDRNSATENNEEVKLLVEVVRLKIDSRQAKVIQGLIFDLQNNVAFLGEDDIERIIEYFDTFDELKKGVIYYLNAMSNHLYAIVSRLTVEVQGSTKVDVVNYLSNLVVIYVSIIKRVILVYNRKINPILVQDPESQVDSSGLMNWCIEEMSKLEASVRKYLVGSLVEVVGHNEVTDMPQYEVKDKTLFAEFLSVLAPQLQQLKDAGVNADFKFEDILDLA</sequence>
<evidence type="ECO:0000256" key="5">
    <source>
        <dbReference type="ARBA" id="ARBA00022483"/>
    </source>
</evidence>
<organism evidence="9 10">
    <name type="scientific">Diutina rugosa</name>
    <name type="common">Yeast</name>
    <name type="synonym">Candida rugosa</name>
    <dbReference type="NCBI Taxonomy" id="5481"/>
    <lineage>
        <taxon>Eukaryota</taxon>
        <taxon>Fungi</taxon>
        <taxon>Dikarya</taxon>
        <taxon>Ascomycota</taxon>
        <taxon>Saccharomycotina</taxon>
        <taxon>Pichiomycetes</taxon>
        <taxon>Debaryomycetaceae</taxon>
        <taxon>Diutina</taxon>
    </lineage>
</organism>
<keyword evidence="5" id="KW-0268">Exocytosis</keyword>
<dbReference type="Gene3D" id="2.30.29.30">
    <property type="entry name" value="Pleckstrin-homology domain (PH domain)/Phosphotyrosine-binding domain (PTB)"/>
    <property type="match status" value="1"/>
</dbReference>
<dbReference type="GO" id="GO:0030133">
    <property type="term" value="C:transport vesicle"/>
    <property type="evidence" value="ECO:0007669"/>
    <property type="project" value="UniProtKB-SubCell"/>
</dbReference>
<dbReference type="Gene3D" id="1.20.58.1220">
    <property type="entry name" value="Exo84p, C-terminal helical domain"/>
    <property type="match status" value="1"/>
</dbReference>
<comment type="similarity">
    <text evidence="2">Belongs to the EXO84 family.</text>
</comment>
<dbReference type="InterPro" id="IPR032403">
    <property type="entry name" value="Exo84_C"/>
</dbReference>
<dbReference type="VEuPathDB" id="FungiDB:DIURU_000156"/>
<dbReference type="EMBL" id="SWFT01000005">
    <property type="protein sequence ID" value="KAA8908613.1"/>
    <property type="molecule type" value="Genomic_DNA"/>
</dbReference>
<dbReference type="GeneID" id="54778809"/>
<evidence type="ECO:0000256" key="3">
    <source>
        <dbReference type="ARBA" id="ARBA00021269"/>
    </source>
</evidence>
<comment type="caution">
    <text evidence="9">The sequence shown here is derived from an EMBL/GenBank/DDBJ whole genome shotgun (WGS) entry which is preliminary data.</text>
</comment>
<evidence type="ECO:0000259" key="8">
    <source>
        <dbReference type="Pfam" id="PF16528"/>
    </source>
</evidence>
<evidence type="ECO:0000256" key="2">
    <source>
        <dbReference type="ARBA" id="ARBA00007210"/>
    </source>
</evidence>
<evidence type="ECO:0000313" key="10">
    <source>
        <dbReference type="Proteomes" id="UP000449547"/>
    </source>
</evidence>
<keyword evidence="10" id="KW-1185">Reference proteome</keyword>
<evidence type="ECO:0000256" key="4">
    <source>
        <dbReference type="ARBA" id="ARBA00022448"/>
    </source>
</evidence>
<dbReference type="GO" id="GO:0015031">
    <property type="term" value="P:protein transport"/>
    <property type="evidence" value="ECO:0007669"/>
    <property type="project" value="UniProtKB-KW"/>
</dbReference>
<evidence type="ECO:0000256" key="7">
    <source>
        <dbReference type="SAM" id="MobiDB-lite"/>
    </source>
</evidence>
<dbReference type="InterPro" id="IPR033961">
    <property type="entry name" value="Exo84"/>
</dbReference>
<feature type="region of interest" description="Disordered" evidence="7">
    <location>
        <begin position="483"/>
        <end position="511"/>
    </location>
</feature>
<dbReference type="AlphaFoldDB" id="A0A642UZV2"/>
<dbReference type="Gene3D" id="1.20.58.1210">
    <property type="entry name" value="Exo84p, N-terminal helical domain"/>
    <property type="match status" value="1"/>
</dbReference>
<dbReference type="PANTHER" id="PTHR21426">
    <property type="entry name" value="EXOCYST COMPLEX COMPONENT 8"/>
    <property type="match status" value="1"/>
</dbReference>
<gene>
    <name evidence="9" type="ORF">DIURU_000156</name>
</gene>
<dbReference type="SUPFAM" id="SSF74788">
    <property type="entry name" value="Cullin repeat-like"/>
    <property type="match status" value="1"/>
</dbReference>
<evidence type="ECO:0000256" key="1">
    <source>
        <dbReference type="ARBA" id="ARBA00004398"/>
    </source>
</evidence>
<name>A0A642UZV2_DIURU</name>
<dbReference type="GO" id="GO:0006893">
    <property type="term" value="P:Golgi to plasma membrane transport"/>
    <property type="evidence" value="ECO:0007669"/>
    <property type="project" value="TreeGrafter"/>
</dbReference>
<feature type="compositionally biased region" description="Gly residues" evidence="7">
    <location>
        <begin position="237"/>
        <end position="250"/>
    </location>
</feature>
<dbReference type="PANTHER" id="PTHR21426:SF12">
    <property type="entry name" value="EXOCYST COMPLEX COMPONENT 8"/>
    <property type="match status" value="1"/>
</dbReference>
<dbReference type="InterPro" id="IPR011993">
    <property type="entry name" value="PH-like_dom_sf"/>
</dbReference>
<evidence type="ECO:0000313" key="9">
    <source>
        <dbReference type="EMBL" id="KAA8908613.1"/>
    </source>
</evidence>
<dbReference type="Proteomes" id="UP000449547">
    <property type="component" value="Unassembled WGS sequence"/>
</dbReference>
<dbReference type="Pfam" id="PF16528">
    <property type="entry name" value="Exo84_C"/>
    <property type="match status" value="1"/>
</dbReference>
<dbReference type="SUPFAM" id="SSF50729">
    <property type="entry name" value="PH domain-like"/>
    <property type="match status" value="1"/>
</dbReference>
<dbReference type="RefSeq" id="XP_034015101.1">
    <property type="nucleotide sequence ID" value="XM_034154116.1"/>
</dbReference>
<reference evidence="9 10" key="1">
    <citation type="submission" date="2019-07" db="EMBL/GenBank/DDBJ databases">
        <title>Genome assembly of two rare yeast pathogens: Diutina rugosa and Trichomonascus ciferrii.</title>
        <authorList>
            <person name="Mixao V."/>
            <person name="Saus E."/>
            <person name="Hansen A."/>
            <person name="Lass-Flor C."/>
            <person name="Gabaldon T."/>
        </authorList>
    </citation>
    <scope>NUCLEOTIDE SEQUENCE [LARGE SCALE GENOMIC DNA]</scope>
    <source>
        <strain evidence="9 10">CBS 613</strain>
    </source>
</reference>
<keyword evidence="4" id="KW-0813">Transport</keyword>
<proteinExistence type="inferred from homology"/>
<feature type="region of interest" description="Disordered" evidence="7">
    <location>
        <begin position="44"/>
        <end position="108"/>
    </location>
</feature>
<keyword evidence="6" id="KW-0653">Protein transport</keyword>
<dbReference type="Pfam" id="PF25345">
    <property type="entry name" value="PH_EXO84"/>
    <property type="match status" value="1"/>
</dbReference>
<dbReference type="InterPro" id="IPR016159">
    <property type="entry name" value="Cullin_repeat-like_dom_sf"/>
</dbReference>
<accession>A0A642UZV2</accession>
<dbReference type="GO" id="GO:0006887">
    <property type="term" value="P:exocytosis"/>
    <property type="evidence" value="ECO:0007669"/>
    <property type="project" value="UniProtKB-KW"/>
</dbReference>
<feature type="domain" description="Exocyst component Exo84 C-terminal" evidence="8">
    <location>
        <begin position="521"/>
        <end position="718"/>
    </location>
</feature>
<dbReference type="OMA" id="TDRYDHF"/>
<feature type="compositionally biased region" description="Polar residues" evidence="7">
    <location>
        <begin position="49"/>
        <end position="75"/>
    </location>
</feature>
<dbReference type="InterPro" id="IPR042560">
    <property type="entry name" value="Exo84_C_2"/>
</dbReference>
<dbReference type="InterPro" id="IPR042561">
    <property type="entry name" value="Exo84_C_1"/>
</dbReference>